<reference evidence="3" key="1">
    <citation type="submission" date="2017-08" db="EMBL/GenBank/DDBJ databases">
        <authorList>
            <person name="Polle J.E."/>
            <person name="Barry K."/>
            <person name="Cushman J."/>
            <person name="Schmutz J."/>
            <person name="Tran D."/>
            <person name="Hathwaick L.T."/>
            <person name="Yim W.C."/>
            <person name="Jenkins J."/>
            <person name="Mckie-Krisberg Z.M."/>
            <person name="Prochnik S."/>
            <person name="Lindquist E."/>
            <person name="Dockter R.B."/>
            <person name="Adam C."/>
            <person name="Molina H."/>
            <person name="Bunkerborg J."/>
            <person name="Jin E."/>
            <person name="Buchheim M."/>
            <person name="Magnuson J."/>
        </authorList>
    </citation>
    <scope>NUCLEOTIDE SEQUENCE</scope>
    <source>
        <strain evidence="3">CCAP 19/18</strain>
    </source>
</reference>
<feature type="signal peptide" evidence="2">
    <location>
        <begin position="1"/>
        <end position="22"/>
    </location>
</feature>
<feature type="compositionally biased region" description="Low complexity" evidence="1">
    <location>
        <begin position="363"/>
        <end position="372"/>
    </location>
</feature>
<gene>
    <name evidence="3" type="ORF">DUNSADRAFT_11503</name>
</gene>
<feature type="chain" id="PRO_5047087515" description="Encoded protein" evidence="2">
    <location>
        <begin position="23"/>
        <end position="451"/>
    </location>
</feature>
<name>A0ABQ7GDG1_DUNSA</name>
<feature type="compositionally biased region" description="Low complexity" evidence="1">
    <location>
        <begin position="398"/>
        <end position="415"/>
    </location>
</feature>
<evidence type="ECO:0000256" key="2">
    <source>
        <dbReference type="SAM" id="SignalP"/>
    </source>
</evidence>
<feature type="compositionally biased region" description="Polar residues" evidence="1">
    <location>
        <begin position="373"/>
        <end position="391"/>
    </location>
</feature>
<dbReference type="Proteomes" id="UP000815325">
    <property type="component" value="Unassembled WGS sequence"/>
</dbReference>
<feature type="compositionally biased region" description="Polar residues" evidence="1">
    <location>
        <begin position="268"/>
        <end position="279"/>
    </location>
</feature>
<evidence type="ECO:0000256" key="1">
    <source>
        <dbReference type="SAM" id="MobiDB-lite"/>
    </source>
</evidence>
<evidence type="ECO:0008006" key="5">
    <source>
        <dbReference type="Google" id="ProtNLM"/>
    </source>
</evidence>
<sequence>MDHCNCHKLSLILALNCSIVTARSPSNDRHGSVKTRQGRTSPIIDHCNCHKESIVTDMVRLKHGKDAIVSNKLVKEANISLSAWMASSKERTHNKSAAKKGGGVAGAPNTGSIASFAASYLGDNKSPRLEAASDGAPTANDEKGATFVANQKKANAPKGPFIGMSHDQVARTLGTAAQAALQAHKAQERVKRGSEDSCSSEGVSDSEGKPSNGRVSPLKMAQRLSKSSEHQAVGSQSLKRQNTTSLSGRPQTSGSGTPATTTDRRLQKSFTLANEGSSYTDKKQAAGVVEPSRMLPSRHGSFLNKSPRPATSGSGSSTQRRATSSQGLSGRLEVPHLRQMPISGELPTTTSAADRDSAKSSRSRQGSAGRSQIRIQEQDAGSSQRQRTHTPSHPPLSQPSVFQPQPPSQLNLPNLGHSNHSSRGTRPPLAPPPHPIPHPQGQPVINSQVRV</sequence>
<evidence type="ECO:0000313" key="4">
    <source>
        <dbReference type="Proteomes" id="UP000815325"/>
    </source>
</evidence>
<comment type="caution">
    <text evidence="3">The sequence shown here is derived from an EMBL/GenBank/DDBJ whole genome shotgun (WGS) entry which is preliminary data.</text>
</comment>
<feature type="compositionally biased region" description="Basic and acidic residues" evidence="1">
    <location>
        <begin position="185"/>
        <end position="195"/>
    </location>
</feature>
<accession>A0ABQ7GDG1</accession>
<protein>
    <recommendedName>
        <fullName evidence="5">Encoded protein</fullName>
    </recommendedName>
</protein>
<feature type="compositionally biased region" description="Polar residues" evidence="1">
    <location>
        <begin position="309"/>
        <end position="328"/>
    </location>
</feature>
<feature type="compositionally biased region" description="Pro residues" evidence="1">
    <location>
        <begin position="428"/>
        <end position="440"/>
    </location>
</feature>
<feature type="compositionally biased region" description="Polar residues" evidence="1">
    <location>
        <begin position="233"/>
        <end position="261"/>
    </location>
</feature>
<dbReference type="EMBL" id="MU069864">
    <property type="protein sequence ID" value="KAF5832573.1"/>
    <property type="molecule type" value="Genomic_DNA"/>
</dbReference>
<organism evidence="3 4">
    <name type="scientific">Dunaliella salina</name>
    <name type="common">Green alga</name>
    <name type="synonym">Protococcus salinus</name>
    <dbReference type="NCBI Taxonomy" id="3046"/>
    <lineage>
        <taxon>Eukaryota</taxon>
        <taxon>Viridiplantae</taxon>
        <taxon>Chlorophyta</taxon>
        <taxon>core chlorophytes</taxon>
        <taxon>Chlorophyceae</taxon>
        <taxon>CS clade</taxon>
        <taxon>Chlamydomonadales</taxon>
        <taxon>Dunaliellaceae</taxon>
        <taxon>Dunaliella</taxon>
    </lineage>
</organism>
<keyword evidence="4" id="KW-1185">Reference proteome</keyword>
<keyword evidence="2" id="KW-0732">Signal</keyword>
<feature type="region of interest" description="Disordered" evidence="1">
    <location>
        <begin position="180"/>
        <end position="451"/>
    </location>
</feature>
<evidence type="ECO:0000313" key="3">
    <source>
        <dbReference type="EMBL" id="KAF5832573.1"/>
    </source>
</evidence>
<proteinExistence type="predicted"/>